<dbReference type="Proteomes" id="UP001157006">
    <property type="component" value="Chromosome 6"/>
</dbReference>
<name>A0AAV1B3Y1_VICFA</name>
<dbReference type="AlphaFoldDB" id="A0AAV1B3Y1"/>
<proteinExistence type="predicted"/>
<keyword evidence="2" id="KW-1185">Reference proteome</keyword>
<reference evidence="1 2" key="1">
    <citation type="submission" date="2023-01" db="EMBL/GenBank/DDBJ databases">
        <authorList>
            <person name="Kreplak J."/>
        </authorList>
    </citation>
    <scope>NUCLEOTIDE SEQUENCE [LARGE SCALE GENOMIC DNA]</scope>
</reference>
<protein>
    <submittedName>
        <fullName evidence="1">Uncharacterized protein</fullName>
    </submittedName>
</protein>
<evidence type="ECO:0000313" key="1">
    <source>
        <dbReference type="EMBL" id="CAI8616020.1"/>
    </source>
</evidence>
<gene>
    <name evidence="1" type="ORF">VFH_VI009360</name>
</gene>
<sequence length="103" mass="11804">MIWRIGNGEKVRIWGDNLLPEILGFKLHNIADSANLEDRVCELVDRDTRCWNSGLVQRNLIPLEAAHVLNLPISMRLLEDEKIQFFEKGGNLCQDSISYAPKK</sequence>
<accession>A0AAV1B3Y1</accession>
<organism evidence="1 2">
    <name type="scientific">Vicia faba</name>
    <name type="common">Broad bean</name>
    <name type="synonym">Faba vulgaris</name>
    <dbReference type="NCBI Taxonomy" id="3906"/>
    <lineage>
        <taxon>Eukaryota</taxon>
        <taxon>Viridiplantae</taxon>
        <taxon>Streptophyta</taxon>
        <taxon>Embryophyta</taxon>
        <taxon>Tracheophyta</taxon>
        <taxon>Spermatophyta</taxon>
        <taxon>Magnoliopsida</taxon>
        <taxon>eudicotyledons</taxon>
        <taxon>Gunneridae</taxon>
        <taxon>Pentapetalae</taxon>
        <taxon>rosids</taxon>
        <taxon>fabids</taxon>
        <taxon>Fabales</taxon>
        <taxon>Fabaceae</taxon>
        <taxon>Papilionoideae</taxon>
        <taxon>50 kb inversion clade</taxon>
        <taxon>NPAAA clade</taxon>
        <taxon>Hologalegina</taxon>
        <taxon>IRL clade</taxon>
        <taxon>Fabeae</taxon>
        <taxon>Vicia</taxon>
    </lineage>
</organism>
<evidence type="ECO:0000313" key="2">
    <source>
        <dbReference type="Proteomes" id="UP001157006"/>
    </source>
</evidence>
<dbReference type="EMBL" id="OX451741">
    <property type="protein sequence ID" value="CAI8616020.1"/>
    <property type="molecule type" value="Genomic_DNA"/>
</dbReference>